<dbReference type="GO" id="GO:0043565">
    <property type="term" value="F:sequence-specific DNA binding"/>
    <property type="evidence" value="ECO:0007669"/>
    <property type="project" value="InterPro"/>
</dbReference>
<evidence type="ECO:0000256" key="1">
    <source>
        <dbReference type="ARBA" id="ARBA00023015"/>
    </source>
</evidence>
<evidence type="ECO:0000256" key="4">
    <source>
        <dbReference type="ARBA" id="ARBA00037345"/>
    </source>
</evidence>
<organism evidence="6 7">
    <name type="scientific">Pseudomonas turukhanskensis</name>
    <dbReference type="NCBI Taxonomy" id="1806536"/>
    <lineage>
        <taxon>Bacteria</taxon>
        <taxon>Pseudomonadati</taxon>
        <taxon>Pseudomonadota</taxon>
        <taxon>Gammaproteobacteria</taxon>
        <taxon>Pseudomonadales</taxon>
        <taxon>Pseudomonadaceae</taxon>
        <taxon>Pseudomonas</taxon>
    </lineage>
</organism>
<dbReference type="AlphaFoldDB" id="A0A9W6NF00"/>
<sequence>MAIKVLQTLDVDQQRTAIDGWQQHYAQMSAGRFHGSIVHAQCNGVEAYEERMNTRVEQHFHAPDKALVFSFDMADGALYLLNSESQNTWITPEHYREVAVVVDLDLMGQGLCPGSLDGLLLTPLRSQQSQVFSSWLSYVLNKLSATPGASLDASLSRQLVDDCLFVLDCSSRSLDQLKQRRLAEDRRIVGQVFELASAYPEDNFNVLELATAAGVTVRQLQHSFTQFTGITPSAWLRLRRLNAAHRDLTLAAPEETTVAEVAMRWSFWHLGRFAEAYKGLFGEQPKCTLQRRG</sequence>
<evidence type="ECO:0000256" key="3">
    <source>
        <dbReference type="ARBA" id="ARBA00023163"/>
    </source>
</evidence>
<dbReference type="Proteomes" id="UP001143328">
    <property type="component" value="Unassembled WGS sequence"/>
</dbReference>
<dbReference type="SUPFAM" id="SSF46689">
    <property type="entry name" value="Homeodomain-like"/>
    <property type="match status" value="1"/>
</dbReference>
<dbReference type="GO" id="GO:0003700">
    <property type="term" value="F:DNA-binding transcription factor activity"/>
    <property type="evidence" value="ECO:0007669"/>
    <property type="project" value="InterPro"/>
</dbReference>
<protein>
    <submittedName>
        <fullName evidence="6">AraC family transcriptional regulator</fullName>
    </submittedName>
</protein>
<evidence type="ECO:0000313" key="7">
    <source>
        <dbReference type="Proteomes" id="UP001143328"/>
    </source>
</evidence>
<comment type="function">
    <text evidence="4">Regulatory protein of the TOL plasmid xyl operons. XylS activates the xylXYZLTEGFJQKIH operon required for the degradation of toluene, m-xylene and p-xylene.</text>
</comment>
<dbReference type="PANTHER" id="PTHR46796:SF12">
    <property type="entry name" value="HTH-TYPE DNA-BINDING TRANSCRIPTIONAL ACTIVATOR EUTR"/>
    <property type="match status" value="1"/>
</dbReference>
<feature type="domain" description="HTH araC/xylS-type" evidence="5">
    <location>
        <begin position="190"/>
        <end position="291"/>
    </location>
</feature>
<dbReference type="Gene3D" id="1.10.10.60">
    <property type="entry name" value="Homeodomain-like"/>
    <property type="match status" value="1"/>
</dbReference>
<keyword evidence="7" id="KW-1185">Reference proteome</keyword>
<evidence type="ECO:0000256" key="2">
    <source>
        <dbReference type="ARBA" id="ARBA00023125"/>
    </source>
</evidence>
<dbReference type="PANTHER" id="PTHR46796">
    <property type="entry name" value="HTH-TYPE TRANSCRIPTIONAL ACTIVATOR RHAS-RELATED"/>
    <property type="match status" value="1"/>
</dbReference>
<dbReference type="RefSeq" id="WP_271194344.1">
    <property type="nucleotide sequence ID" value="NZ_BSFN01000002.1"/>
</dbReference>
<reference evidence="6" key="2">
    <citation type="submission" date="2023-01" db="EMBL/GenBank/DDBJ databases">
        <authorList>
            <person name="Sun Q."/>
            <person name="Evtushenko L."/>
        </authorList>
    </citation>
    <scope>NUCLEOTIDE SEQUENCE</scope>
    <source>
        <strain evidence="6">VKM B-2935</strain>
    </source>
</reference>
<comment type="caution">
    <text evidence="6">The sequence shown here is derived from an EMBL/GenBank/DDBJ whole genome shotgun (WGS) entry which is preliminary data.</text>
</comment>
<dbReference type="PROSITE" id="PS01124">
    <property type="entry name" value="HTH_ARAC_FAMILY_2"/>
    <property type="match status" value="1"/>
</dbReference>
<gene>
    <name evidence="6" type="ORF">GCM10017655_11830</name>
</gene>
<keyword evidence="3" id="KW-0804">Transcription</keyword>
<evidence type="ECO:0000259" key="5">
    <source>
        <dbReference type="PROSITE" id="PS01124"/>
    </source>
</evidence>
<proteinExistence type="predicted"/>
<keyword evidence="1" id="KW-0805">Transcription regulation</keyword>
<dbReference type="SMART" id="SM00342">
    <property type="entry name" value="HTH_ARAC"/>
    <property type="match status" value="1"/>
</dbReference>
<keyword evidence="2" id="KW-0238">DNA-binding</keyword>
<dbReference type="EMBL" id="BSFN01000002">
    <property type="protein sequence ID" value="GLK88121.1"/>
    <property type="molecule type" value="Genomic_DNA"/>
</dbReference>
<dbReference type="InterPro" id="IPR018060">
    <property type="entry name" value="HTH_AraC"/>
</dbReference>
<accession>A0A9W6NF00</accession>
<dbReference type="InterPro" id="IPR009057">
    <property type="entry name" value="Homeodomain-like_sf"/>
</dbReference>
<reference evidence="6" key="1">
    <citation type="journal article" date="2014" name="Int. J. Syst. Evol. Microbiol.">
        <title>Complete genome sequence of Corynebacterium casei LMG S-19264T (=DSM 44701T), isolated from a smear-ripened cheese.</title>
        <authorList>
            <consortium name="US DOE Joint Genome Institute (JGI-PGF)"/>
            <person name="Walter F."/>
            <person name="Albersmeier A."/>
            <person name="Kalinowski J."/>
            <person name="Ruckert C."/>
        </authorList>
    </citation>
    <scope>NUCLEOTIDE SEQUENCE</scope>
    <source>
        <strain evidence="6">VKM B-2935</strain>
    </source>
</reference>
<name>A0A9W6NF00_9PSED</name>
<dbReference type="Pfam" id="PF12833">
    <property type="entry name" value="HTH_18"/>
    <property type="match status" value="1"/>
</dbReference>
<evidence type="ECO:0000313" key="6">
    <source>
        <dbReference type="EMBL" id="GLK88121.1"/>
    </source>
</evidence>
<dbReference type="InterPro" id="IPR050204">
    <property type="entry name" value="AraC_XylS_family_regulators"/>
</dbReference>